<keyword evidence="2" id="KW-1185">Reference proteome</keyword>
<dbReference type="GO" id="GO:0006302">
    <property type="term" value="P:double-strand break repair"/>
    <property type="evidence" value="ECO:0007669"/>
    <property type="project" value="UniProtKB-ARBA"/>
</dbReference>
<dbReference type="RefSeq" id="YP_005098257.1">
    <property type="nucleotide sequence ID" value="NC_016765.1"/>
</dbReference>
<sequence length="248" mass="28135">MHTQNMRLWDQVQATDPSATKSAKVDGQQITSISGQHMIMKATQMFGPVGIGWGWTVIEERFDQGGPIFREINDAEGKKVSELIGHEVGHTVRIKLWFELDGKRGEVEQYGCTPFSYRSKWGITTDTEAPKKSLTDAVKKSLAMLGFSADIFLGLFDDRDYVEARREEEQIAKAEDQQAAEEQAKEERLAYIKSIIETMQGAQSQYELKKIHDVAVRKLTARKDDSGVKRIAREFSEQIKRFTEEKAA</sequence>
<name>H2BDF8_9CAUD</name>
<dbReference type="GO" id="GO:0006310">
    <property type="term" value="P:DNA recombination"/>
    <property type="evidence" value="ECO:0007669"/>
    <property type="project" value="UniProtKB-ARBA"/>
</dbReference>
<dbReference type="Gene3D" id="3.30.390.80">
    <property type="entry name" value="DNA repair protein Rad52/59/22"/>
    <property type="match status" value="1"/>
</dbReference>
<gene>
    <name evidence="1" type="ORF">PMG1_00054</name>
</gene>
<dbReference type="InterPro" id="IPR042525">
    <property type="entry name" value="Rad52_Rad59_Rad22_sf"/>
</dbReference>
<dbReference type="KEGG" id="vg:11605160"/>
<organism evidence="1 2">
    <name type="scientific">Pseudomonas phage PMG1</name>
    <dbReference type="NCBI Taxonomy" id="2992927"/>
    <lineage>
        <taxon>Viruses</taxon>
        <taxon>Duplodnaviria</taxon>
        <taxon>Heunggongvirae</taxon>
        <taxon>Uroviricota</taxon>
        <taxon>Caudoviricetes</taxon>
        <taxon>Detrevirus</taxon>
        <taxon>Detrevirus PMG1</taxon>
    </lineage>
</organism>
<dbReference type="Proteomes" id="UP000007744">
    <property type="component" value="Segment"/>
</dbReference>
<reference evidence="1 2" key="1">
    <citation type="submission" date="2010-12" db="EMBL/GenBank/DDBJ databases">
        <authorList>
            <person name="Kropinski A.M."/>
            <person name="Krylov V."/>
            <person name="Pleteneva E."/>
            <person name="Shaburova O."/>
            <person name="Bourkaltseva M."/>
            <person name="Krylov S.V."/>
            <person name="Miroshnikov K."/>
        </authorList>
    </citation>
    <scope>NUCLEOTIDE SEQUENCE [LARGE SCALE GENOMIC DNA]</scope>
</reference>
<dbReference type="GeneID" id="11605160"/>
<dbReference type="EMBL" id="HQ711985">
    <property type="protein sequence ID" value="AEX55925.1"/>
    <property type="molecule type" value="Genomic_DNA"/>
</dbReference>
<protein>
    <recommendedName>
        <fullName evidence="3">Rad52/22 family double-strand break repair protein</fullName>
    </recommendedName>
</protein>
<evidence type="ECO:0000313" key="1">
    <source>
        <dbReference type="EMBL" id="AEX55925.1"/>
    </source>
</evidence>
<proteinExistence type="predicted"/>
<evidence type="ECO:0008006" key="3">
    <source>
        <dbReference type="Google" id="ProtNLM"/>
    </source>
</evidence>
<accession>H2BDF8</accession>
<evidence type="ECO:0000313" key="2">
    <source>
        <dbReference type="Proteomes" id="UP000007744"/>
    </source>
</evidence>
<dbReference type="OrthoDB" id="16890at10239"/>